<reference evidence="2" key="1">
    <citation type="submission" date="2012-09" db="EMBL/GenBank/DDBJ databases">
        <authorList>
            <person name="Martin A.A."/>
        </authorList>
    </citation>
    <scope>NUCLEOTIDE SEQUENCE</scope>
</reference>
<dbReference type="AlphaFoldDB" id="A0A0K0CXZ2"/>
<dbReference type="Proteomes" id="UP000035642">
    <property type="component" value="Unassembled WGS sequence"/>
</dbReference>
<sequence length="212" mass="24358">MRDEDSTSESATTTVDHRQRSSALMKTNTSKHYRAQRRACLRGNDTQLRPIYIQHKRSGMNAEWEIRGSVRKLDESTATRLLSYLDVVALRIDVLKKGPRLIARRVDERLAHAITFCEEMCGNVDLQSLLLCSQNPYFAWCMGEESLKRLSSFQNLESLVLENMIDSEVLDGIKEAVDLGKLRSIKMRLDAKHQNEVENMLFVHIQGRLFTS</sequence>
<keyword evidence="2" id="KW-1185">Reference proteome</keyword>
<evidence type="ECO:0000256" key="1">
    <source>
        <dbReference type="SAM" id="MobiDB-lite"/>
    </source>
</evidence>
<organism evidence="2 3">
    <name type="scientific">Angiostrongylus cantonensis</name>
    <name type="common">Rat lungworm</name>
    <dbReference type="NCBI Taxonomy" id="6313"/>
    <lineage>
        <taxon>Eukaryota</taxon>
        <taxon>Metazoa</taxon>
        <taxon>Ecdysozoa</taxon>
        <taxon>Nematoda</taxon>
        <taxon>Chromadorea</taxon>
        <taxon>Rhabditida</taxon>
        <taxon>Rhabditina</taxon>
        <taxon>Rhabditomorpha</taxon>
        <taxon>Strongyloidea</taxon>
        <taxon>Metastrongylidae</taxon>
        <taxon>Angiostrongylus</taxon>
    </lineage>
</organism>
<evidence type="ECO:0000313" key="2">
    <source>
        <dbReference type="Proteomes" id="UP000035642"/>
    </source>
</evidence>
<dbReference type="WBParaSite" id="ACAC_0000248001-mRNA-1">
    <property type="protein sequence ID" value="ACAC_0000248001-mRNA-1"/>
    <property type="gene ID" value="ACAC_0000248001"/>
</dbReference>
<reference evidence="3" key="2">
    <citation type="submission" date="2017-02" db="UniProtKB">
        <authorList>
            <consortium name="WormBaseParasite"/>
        </authorList>
    </citation>
    <scope>IDENTIFICATION</scope>
</reference>
<proteinExistence type="predicted"/>
<protein>
    <submittedName>
        <fullName evidence="3">RNI-like superfamily protein</fullName>
    </submittedName>
</protein>
<feature type="region of interest" description="Disordered" evidence="1">
    <location>
        <begin position="1"/>
        <end position="29"/>
    </location>
</feature>
<evidence type="ECO:0000313" key="3">
    <source>
        <dbReference type="WBParaSite" id="ACAC_0000248001-mRNA-1"/>
    </source>
</evidence>
<accession>A0A0K0CXZ2</accession>
<name>A0A0K0CXZ2_ANGCA</name>